<organism evidence="2 3">
    <name type="scientific">Paenibacillus mangrovi</name>
    <dbReference type="NCBI Taxonomy" id="2931978"/>
    <lineage>
        <taxon>Bacteria</taxon>
        <taxon>Bacillati</taxon>
        <taxon>Bacillota</taxon>
        <taxon>Bacilli</taxon>
        <taxon>Bacillales</taxon>
        <taxon>Paenibacillaceae</taxon>
        <taxon>Paenibacillus</taxon>
    </lineage>
</organism>
<dbReference type="GO" id="GO:0005524">
    <property type="term" value="F:ATP binding"/>
    <property type="evidence" value="ECO:0007669"/>
    <property type="project" value="UniProtKB-KW"/>
</dbReference>
<evidence type="ECO:0000259" key="1">
    <source>
        <dbReference type="Pfam" id="PF13175"/>
    </source>
</evidence>
<dbReference type="SUPFAM" id="SSF52540">
    <property type="entry name" value="P-loop containing nucleoside triphosphate hydrolases"/>
    <property type="match status" value="1"/>
</dbReference>
<dbReference type="InterPro" id="IPR051396">
    <property type="entry name" value="Bact_Antivir_Def_Nuclease"/>
</dbReference>
<keyword evidence="2" id="KW-0067">ATP-binding</keyword>
<dbReference type="PANTHER" id="PTHR43581:SF4">
    <property type="entry name" value="ATP_GTP PHOSPHATASE"/>
    <property type="match status" value="1"/>
</dbReference>
<proteinExistence type="predicted"/>
<gene>
    <name evidence="2" type="ORF">MUG84_11385</name>
</gene>
<comment type="caution">
    <text evidence="2">The sequence shown here is derived from an EMBL/GenBank/DDBJ whole genome shotgun (WGS) entry which is preliminary data.</text>
</comment>
<name>A0A9X1WUW8_9BACL</name>
<dbReference type="EMBL" id="JALIRP010000004">
    <property type="protein sequence ID" value="MCJ8012334.1"/>
    <property type="molecule type" value="Genomic_DNA"/>
</dbReference>
<sequence length="465" mass="52487">MKLKTLIIENFRSYKHEVRIDISNFTAFIGANDAGKSTLLEAMEIFFNNEVVKVDSNDSCVHSDNKLVRIGCVFTDVPASIVIDSTSTTSLVHEYLLNNEGNLEIHKFYDCSNRSPKESVHIKCVHPNKPHLNDLLQLKITDLKIRIKELEIDESNVDLRSSSSIRKAIYQHYDGQLQLSERYLQLNKEDGKSIWESLNQKLPIYALFQADRPSKDDDSEVQDPMKLAISEAIRKVENEITQIVEEIRRNVEEVANRTLQHLQGFDSALANELLPIFKNDPKWDSLFKLSLTGDNSIPINKRGSGVRRLILLSFFKAEVERKGGQSSVPVIYAIEEPETSQHPSNQLKIIKTLLELSNEDNCQVLITTHVPALAGEIPIDSLRYITNNPEGQKVVLENSEFVFEQVSSALGIIPDVSTAITPVIICVEGSNDVNFLKHISKVLHQREPSFPDINNDPRITILPLG</sequence>
<dbReference type="Proteomes" id="UP001139347">
    <property type="component" value="Unassembled WGS sequence"/>
</dbReference>
<dbReference type="PANTHER" id="PTHR43581">
    <property type="entry name" value="ATP/GTP PHOSPHATASE"/>
    <property type="match status" value="1"/>
</dbReference>
<feature type="domain" description="Endonuclease GajA/Old nuclease/RecF-like AAA" evidence="1">
    <location>
        <begin position="1"/>
        <end position="373"/>
    </location>
</feature>
<dbReference type="Gene3D" id="3.40.50.300">
    <property type="entry name" value="P-loop containing nucleotide triphosphate hydrolases"/>
    <property type="match status" value="1"/>
</dbReference>
<dbReference type="RefSeq" id="WP_244725139.1">
    <property type="nucleotide sequence ID" value="NZ_JALIRP010000004.1"/>
</dbReference>
<keyword evidence="2" id="KW-0547">Nucleotide-binding</keyword>
<dbReference type="AlphaFoldDB" id="A0A9X1WUW8"/>
<dbReference type="Pfam" id="PF13175">
    <property type="entry name" value="AAA_15"/>
    <property type="match status" value="1"/>
</dbReference>
<accession>A0A9X1WUW8</accession>
<protein>
    <submittedName>
        <fullName evidence="2">ATP-binding protein</fullName>
    </submittedName>
</protein>
<evidence type="ECO:0000313" key="3">
    <source>
        <dbReference type="Proteomes" id="UP001139347"/>
    </source>
</evidence>
<evidence type="ECO:0000313" key="2">
    <source>
        <dbReference type="EMBL" id="MCJ8012334.1"/>
    </source>
</evidence>
<reference evidence="2" key="1">
    <citation type="submission" date="2022-04" db="EMBL/GenBank/DDBJ databases">
        <title>Paenibacillus mangrovi sp. nov., a novel endophytic bacterium isolated from bark of Kandelia candel.</title>
        <authorList>
            <person name="Tuo L."/>
        </authorList>
    </citation>
    <scope>NUCLEOTIDE SEQUENCE</scope>
    <source>
        <strain evidence="2">KQZ6P-2</strain>
    </source>
</reference>
<dbReference type="InterPro" id="IPR041685">
    <property type="entry name" value="AAA_GajA/Old/RecF-like"/>
</dbReference>
<keyword evidence="3" id="KW-1185">Reference proteome</keyword>
<dbReference type="InterPro" id="IPR027417">
    <property type="entry name" value="P-loop_NTPase"/>
</dbReference>